<reference evidence="1" key="2">
    <citation type="journal article" date="2015" name="Fish Shellfish Immunol.">
        <title>Early steps in the European eel (Anguilla anguilla)-Vibrio vulnificus interaction in the gills: Role of the RtxA13 toxin.</title>
        <authorList>
            <person name="Callol A."/>
            <person name="Pajuelo D."/>
            <person name="Ebbesson L."/>
            <person name="Teles M."/>
            <person name="MacKenzie S."/>
            <person name="Amaro C."/>
        </authorList>
    </citation>
    <scope>NUCLEOTIDE SEQUENCE</scope>
</reference>
<accession>A0A0E9XBG7</accession>
<dbReference type="AlphaFoldDB" id="A0A0E9XBG7"/>
<proteinExistence type="predicted"/>
<protein>
    <submittedName>
        <fullName evidence="1">Uncharacterized protein</fullName>
    </submittedName>
</protein>
<reference evidence="1" key="1">
    <citation type="submission" date="2014-11" db="EMBL/GenBank/DDBJ databases">
        <authorList>
            <person name="Amaro Gonzalez C."/>
        </authorList>
    </citation>
    <scope>NUCLEOTIDE SEQUENCE</scope>
</reference>
<organism evidence="1">
    <name type="scientific">Anguilla anguilla</name>
    <name type="common">European freshwater eel</name>
    <name type="synonym">Muraena anguilla</name>
    <dbReference type="NCBI Taxonomy" id="7936"/>
    <lineage>
        <taxon>Eukaryota</taxon>
        <taxon>Metazoa</taxon>
        <taxon>Chordata</taxon>
        <taxon>Craniata</taxon>
        <taxon>Vertebrata</taxon>
        <taxon>Euteleostomi</taxon>
        <taxon>Actinopterygii</taxon>
        <taxon>Neopterygii</taxon>
        <taxon>Teleostei</taxon>
        <taxon>Anguilliformes</taxon>
        <taxon>Anguillidae</taxon>
        <taxon>Anguilla</taxon>
    </lineage>
</organism>
<name>A0A0E9XBG7_ANGAN</name>
<evidence type="ECO:0000313" key="1">
    <source>
        <dbReference type="EMBL" id="JAI00103.1"/>
    </source>
</evidence>
<sequence length="54" mass="6288">MFPPTENLPECLSMCGLCSTPVSFRVKDRVKSLRWMWFGEPNCSCLYMILSVHF</sequence>
<dbReference type="EMBL" id="GBXM01008475">
    <property type="protein sequence ID" value="JAI00103.1"/>
    <property type="molecule type" value="Transcribed_RNA"/>
</dbReference>